<evidence type="ECO:0000256" key="1">
    <source>
        <dbReference type="ARBA" id="ARBA00006739"/>
    </source>
</evidence>
<accession>U4TSR0</accession>
<evidence type="ECO:0000256" key="2">
    <source>
        <dbReference type="ARBA" id="ARBA00022676"/>
    </source>
</evidence>
<gene>
    <name evidence="5" type="ORF">L248_0928</name>
</gene>
<feature type="transmembrane region" description="Helical" evidence="4">
    <location>
        <begin position="12"/>
        <end position="30"/>
    </location>
</feature>
<keyword evidence="4" id="KW-1133">Transmembrane helix</keyword>
<dbReference type="Pfam" id="PF13641">
    <property type="entry name" value="Glyco_tranf_2_3"/>
    <property type="match status" value="1"/>
</dbReference>
<protein>
    <recommendedName>
        <fullName evidence="7">Glycosyltransferase 2-like domain-containing protein</fullName>
    </recommendedName>
</protein>
<reference evidence="6" key="1">
    <citation type="journal article" date="2013" name="Genome Announc.">
        <title>Whole-Genome Sequencing of Lactobacillus shenzhenensis Strain LY-73T.</title>
        <authorList>
            <person name="Lin Z."/>
            <person name="Liu Z."/>
            <person name="Yang R."/>
            <person name="Zou Y."/>
            <person name="Wan D."/>
            <person name="Chen J."/>
            <person name="Guo M."/>
            <person name="Zhao J."/>
            <person name="Fang C."/>
            <person name="Yang R."/>
            <person name="Liu F."/>
        </authorList>
    </citation>
    <scope>NUCLEOTIDE SEQUENCE [LARGE SCALE GENOMIC DNA]</scope>
    <source>
        <strain evidence="6">LY-73</strain>
    </source>
</reference>
<dbReference type="GO" id="GO:0016757">
    <property type="term" value="F:glycosyltransferase activity"/>
    <property type="evidence" value="ECO:0007669"/>
    <property type="project" value="UniProtKB-KW"/>
</dbReference>
<keyword evidence="6" id="KW-1185">Reference proteome</keyword>
<dbReference type="PANTHER" id="PTHR43630">
    <property type="entry name" value="POLY-BETA-1,6-N-ACETYL-D-GLUCOSAMINE SYNTHASE"/>
    <property type="match status" value="1"/>
</dbReference>
<comment type="similarity">
    <text evidence="1">Belongs to the glycosyltransferase 2 family.</text>
</comment>
<dbReference type="OrthoDB" id="9766299at2"/>
<evidence type="ECO:0000313" key="5">
    <source>
        <dbReference type="EMBL" id="ERL64517.1"/>
    </source>
</evidence>
<evidence type="ECO:0000256" key="4">
    <source>
        <dbReference type="SAM" id="Phobius"/>
    </source>
</evidence>
<name>U4TSR0_9LACO</name>
<dbReference type="PANTHER" id="PTHR43630:SF1">
    <property type="entry name" value="POLY-BETA-1,6-N-ACETYL-D-GLUCOSAMINE SYNTHASE"/>
    <property type="match status" value="1"/>
</dbReference>
<keyword evidence="4" id="KW-0812">Transmembrane</keyword>
<dbReference type="SUPFAM" id="SSF53448">
    <property type="entry name" value="Nucleotide-diphospho-sugar transferases"/>
    <property type="match status" value="1"/>
</dbReference>
<sequence length="356" mass="40494">MIVEGLTVFFELALYIFLTYILLSMMLGIMHAPKLQSEFLENTEEASDGLFYYIIIPTLNEGRIIQHTLNRLLQNDFNGIVIVVDDASADDTVHRASSVADGDMRILIVRRQLPHAQIGKGDSLNQAMDWIRHDSRQHQRDLSKVVVGVLDADGGLSNNAFFALNHFFTDSGHDICQLRVKMDGPFTNSLQAAQDLEFFTVNNEAQNMRMHTHTVGLSGNGQFFRLLPVVRAIGWHPWGNALLDDYELTLRLMLHGITVHYIDSAYASQQALTSPYKLMRQRSRWVQGNLDCMRYFRPVIQNRHLSYTQKAGILFFLAQPWINLGADLSLFGLFGISLQHIVNIMLARPETILHPR</sequence>
<dbReference type="RefSeq" id="WP_022530260.1">
    <property type="nucleotide sequence ID" value="NZ_KI271597.1"/>
</dbReference>
<keyword evidence="2" id="KW-0328">Glycosyltransferase</keyword>
<dbReference type="EMBL" id="KI271597">
    <property type="protein sequence ID" value="ERL64517.1"/>
    <property type="molecule type" value="Genomic_DNA"/>
</dbReference>
<dbReference type="STRING" id="1231336.L248_0928"/>
<proteinExistence type="inferred from homology"/>
<dbReference type="eggNOG" id="COG1215">
    <property type="taxonomic scope" value="Bacteria"/>
</dbReference>
<dbReference type="AlphaFoldDB" id="U4TSR0"/>
<evidence type="ECO:0008006" key="7">
    <source>
        <dbReference type="Google" id="ProtNLM"/>
    </source>
</evidence>
<keyword evidence="3" id="KW-0808">Transferase</keyword>
<dbReference type="InterPro" id="IPR029044">
    <property type="entry name" value="Nucleotide-diphossugar_trans"/>
</dbReference>
<evidence type="ECO:0000313" key="6">
    <source>
        <dbReference type="Proteomes" id="UP000030647"/>
    </source>
</evidence>
<dbReference type="HOGENOM" id="CLU_023978_3_1_9"/>
<dbReference type="Proteomes" id="UP000030647">
    <property type="component" value="Unassembled WGS sequence"/>
</dbReference>
<keyword evidence="4" id="KW-0472">Membrane</keyword>
<dbReference type="Gene3D" id="3.90.550.10">
    <property type="entry name" value="Spore Coat Polysaccharide Biosynthesis Protein SpsA, Chain A"/>
    <property type="match status" value="1"/>
</dbReference>
<organism evidence="5 6">
    <name type="scientific">Schleiferilactobacillus shenzhenensis LY-73</name>
    <dbReference type="NCBI Taxonomy" id="1231336"/>
    <lineage>
        <taxon>Bacteria</taxon>
        <taxon>Bacillati</taxon>
        <taxon>Bacillota</taxon>
        <taxon>Bacilli</taxon>
        <taxon>Lactobacillales</taxon>
        <taxon>Lactobacillaceae</taxon>
        <taxon>Schleiferilactobacillus</taxon>
    </lineage>
</organism>
<evidence type="ECO:0000256" key="3">
    <source>
        <dbReference type="ARBA" id="ARBA00022679"/>
    </source>
</evidence>